<feature type="transmembrane region" description="Helical" evidence="2">
    <location>
        <begin position="37"/>
        <end position="58"/>
    </location>
</feature>
<comment type="subcellular location">
    <subcellularLocation>
        <location evidence="1">Membrane</location>
        <topology evidence="1">Multi-pass membrane protein</topology>
    </subcellularLocation>
</comment>
<keyword evidence="2" id="KW-0472">Membrane</keyword>
<keyword evidence="2" id="KW-1133">Transmembrane helix</keyword>
<accession>A0A1A6G035</accession>
<proteinExistence type="predicted"/>
<evidence type="ECO:0000256" key="1">
    <source>
        <dbReference type="ARBA" id="ARBA00004141"/>
    </source>
</evidence>
<dbReference type="Gene3D" id="1.20.1250.20">
    <property type="entry name" value="MFS general substrate transporter like domains"/>
    <property type="match status" value="1"/>
</dbReference>
<comment type="caution">
    <text evidence="3">The sequence shown here is derived from an EMBL/GenBank/DDBJ whole genome shotgun (WGS) entry which is preliminary data.</text>
</comment>
<dbReference type="GO" id="GO:0016020">
    <property type="term" value="C:membrane"/>
    <property type="evidence" value="ECO:0007669"/>
    <property type="project" value="UniProtKB-SubCell"/>
</dbReference>
<dbReference type="STRING" id="56216.A0A1A6G035"/>
<evidence type="ECO:0000313" key="4">
    <source>
        <dbReference type="Proteomes" id="UP000092124"/>
    </source>
</evidence>
<feature type="transmembrane region" description="Helical" evidence="2">
    <location>
        <begin position="65"/>
        <end position="84"/>
    </location>
</feature>
<evidence type="ECO:0000256" key="2">
    <source>
        <dbReference type="SAM" id="Phobius"/>
    </source>
</evidence>
<dbReference type="Proteomes" id="UP000092124">
    <property type="component" value="Unassembled WGS sequence"/>
</dbReference>
<protein>
    <submittedName>
        <fullName evidence="3">Uncharacterized protein</fullName>
    </submittedName>
</protein>
<feature type="non-terminal residue" evidence="3">
    <location>
        <position position="86"/>
    </location>
</feature>
<keyword evidence="2" id="KW-0812">Transmembrane</keyword>
<reference evidence="3 4" key="1">
    <citation type="submission" date="2016-06" db="EMBL/GenBank/DDBJ databases">
        <title>The Draft Genome Sequence and Annotation of the Desert Woodrat Neotoma lepida.</title>
        <authorList>
            <person name="Campbell M."/>
            <person name="Oakeson K.F."/>
            <person name="Yandell M."/>
            <person name="Halpert J.R."/>
            <person name="Dearing D."/>
        </authorList>
    </citation>
    <scope>NUCLEOTIDE SEQUENCE [LARGE SCALE GENOMIC DNA]</scope>
    <source>
        <strain evidence="3">417</strain>
        <tissue evidence="3">Liver</tissue>
    </source>
</reference>
<gene>
    <name evidence="3" type="ORF">A6R68_09350</name>
</gene>
<dbReference type="InterPro" id="IPR036259">
    <property type="entry name" value="MFS_trans_sf"/>
</dbReference>
<keyword evidence="4" id="KW-1185">Reference proteome</keyword>
<evidence type="ECO:0000313" key="3">
    <source>
        <dbReference type="EMBL" id="OBS59526.1"/>
    </source>
</evidence>
<dbReference type="EMBL" id="LZPO01108045">
    <property type="protein sequence ID" value="OBS59526.1"/>
    <property type="molecule type" value="Genomic_DNA"/>
</dbReference>
<dbReference type="AlphaFoldDB" id="A0A1A6G035"/>
<organism evidence="3 4">
    <name type="scientific">Neotoma lepida</name>
    <name type="common">Desert woodrat</name>
    <dbReference type="NCBI Taxonomy" id="56216"/>
    <lineage>
        <taxon>Eukaryota</taxon>
        <taxon>Metazoa</taxon>
        <taxon>Chordata</taxon>
        <taxon>Craniata</taxon>
        <taxon>Vertebrata</taxon>
        <taxon>Euteleostomi</taxon>
        <taxon>Mammalia</taxon>
        <taxon>Eutheria</taxon>
        <taxon>Euarchontoglires</taxon>
        <taxon>Glires</taxon>
        <taxon>Rodentia</taxon>
        <taxon>Myomorpha</taxon>
        <taxon>Muroidea</taxon>
        <taxon>Cricetidae</taxon>
        <taxon>Neotominae</taxon>
        <taxon>Neotoma</taxon>
    </lineage>
</organism>
<name>A0A1A6G035_NEOLE</name>
<sequence length="86" mass="9776">MAVWNDSRSCNLVELLSLDMNSSCAWRLFGEESMNEYLYLFLVGAVEIPAYVFMCIWLKRVGRRNTVVSCLSLASLLCVVYVAMPL</sequence>